<dbReference type="STRING" id="796925.A0A137PCJ8"/>
<dbReference type="InterPro" id="IPR000644">
    <property type="entry name" value="CBS_dom"/>
</dbReference>
<dbReference type="PROSITE" id="PS51371">
    <property type="entry name" value="CBS"/>
    <property type="match status" value="1"/>
</dbReference>
<dbReference type="OMA" id="FESETGP"/>
<reference evidence="3 4" key="1">
    <citation type="journal article" date="2015" name="Genome Biol. Evol.">
        <title>Phylogenomic analyses indicate that early fungi evolved digesting cell walls of algal ancestors of land plants.</title>
        <authorList>
            <person name="Chang Y."/>
            <person name="Wang S."/>
            <person name="Sekimoto S."/>
            <person name="Aerts A.L."/>
            <person name="Choi C."/>
            <person name="Clum A."/>
            <person name="LaButti K.M."/>
            <person name="Lindquist E.A."/>
            <person name="Yee Ngan C."/>
            <person name="Ohm R.A."/>
            <person name="Salamov A.A."/>
            <person name="Grigoriev I.V."/>
            <person name="Spatafora J.W."/>
            <person name="Berbee M.L."/>
        </authorList>
    </citation>
    <scope>NUCLEOTIDE SEQUENCE [LARGE SCALE GENOMIC DNA]</scope>
    <source>
        <strain evidence="3 4">NRRL 28638</strain>
    </source>
</reference>
<dbReference type="SUPFAM" id="SSF54631">
    <property type="entry name" value="CBS-domain pair"/>
    <property type="match status" value="1"/>
</dbReference>
<keyword evidence="1" id="KW-0129">CBS domain</keyword>
<keyword evidence="4" id="KW-1185">Reference proteome</keyword>
<feature type="domain" description="CBS" evidence="2">
    <location>
        <begin position="17"/>
        <end position="73"/>
    </location>
</feature>
<name>A0A137PCJ8_CONC2</name>
<evidence type="ECO:0000259" key="2">
    <source>
        <dbReference type="PROSITE" id="PS51371"/>
    </source>
</evidence>
<dbReference type="Gene3D" id="3.10.580.10">
    <property type="entry name" value="CBS-domain"/>
    <property type="match status" value="1"/>
</dbReference>
<accession>A0A137PCJ8</accession>
<dbReference type="Pfam" id="PF00571">
    <property type="entry name" value="CBS"/>
    <property type="match status" value="1"/>
</dbReference>
<dbReference type="Proteomes" id="UP000070444">
    <property type="component" value="Unassembled WGS sequence"/>
</dbReference>
<dbReference type="AlphaFoldDB" id="A0A137PCJ8"/>
<gene>
    <name evidence="3" type="ORF">CONCODRAFT_77669</name>
</gene>
<organism evidence="3 4">
    <name type="scientific">Conidiobolus coronatus (strain ATCC 28846 / CBS 209.66 / NRRL 28638)</name>
    <name type="common">Delacroixia coronata</name>
    <dbReference type="NCBI Taxonomy" id="796925"/>
    <lineage>
        <taxon>Eukaryota</taxon>
        <taxon>Fungi</taxon>
        <taxon>Fungi incertae sedis</taxon>
        <taxon>Zoopagomycota</taxon>
        <taxon>Entomophthoromycotina</taxon>
        <taxon>Entomophthoromycetes</taxon>
        <taxon>Entomophthorales</taxon>
        <taxon>Ancylistaceae</taxon>
        <taxon>Conidiobolus</taxon>
    </lineage>
</organism>
<protein>
    <recommendedName>
        <fullName evidence="2">CBS domain-containing protein</fullName>
    </recommendedName>
</protein>
<sequence>MTDKLNQFQWATVEDLQLNPALTLFTNSSIEEAQNLMVSFDYSQLPIVTKQRDLVGYVTLKNLQNNLQSGKVSPNSTLDKVMYPFKKNINYELITLDTLLIDLDRFFNKRNTVAFITDDQLKFCIGVVTQFDLDLFLGKRSRLNEFN</sequence>
<dbReference type="InterPro" id="IPR046342">
    <property type="entry name" value="CBS_dom_sf"/>
</dbReference>
<dbReference type="PANTHER" id="PTHR42115">
    <property type="entry name" value="BETA-SYNTHASE (BETA-THIONASE), PUTATIVE (AFU_ORTHOLOGUE AFUA_3G08420)-RELATED"/>
    <property type="match status" value="1"/>
</dbReference>
<dbReference type="PANTHER" id="PTHR42115:SF1">
    <property type="entry name" value="BETA-SYNTHASE (BETA-THIONASE), PUTATIVE (AFU_ORTHOLOGUE AFUA_3G08420)-RELATED"/>
    <property type="match status" value="1"/>
</dbReference>
<evidence type="ECO:0000313" key="3">
    <source>
        <dbReference type="EMBL" id="KXN72728.1"/>
    </source>
</evidence>
<proteinExistence type="predicted"/>
<evidence type="ECO:0000313" key="4">
    <source>
        <dbReference type="Proteomes" id="UP000070444"/>
    </source>
</evidence>
<dbReference type="EMBL" id="KQ964448">
    <property type="protein sequence ID" value="KXN72728.1"/>
    <property type="molecule type" value="Genomic_DNA"/>
</dbReference>
<dbReference type="SMART" id="SM00116">
    <property type="entry name" value="CBS"/>
    <property type="match status" value="1"/>
</dbReference>
<evidence type="ECO:0000256" key="1">
    <source>
        <dbReference type="PROSITE-ProRule" id="PRU00703"/>
    </source>
</evidence>
<dbReference type="OrthoDB" id="2536440at2759"/>